<dbReference type="InterPro" id="IPR016163">
    <property type="entry name" value="Ald_DH_C"/>
</dbReference>
<dbReference type="PANTHER" id="PTHR11699">
    <property type="entry name" value="ALDEHYDE DEHYDROGENASE-RELATED"/>
    <property type="match status" value="1"/>
</dbReference>
<dbReference type="SUPFAM" id="SSF53720">
    <property type="entry name" value="ALDH-like"/>
    <property type="match status" value="1"/>
</dbReference>
<dbReference type="Pfam" id="PF00171">
    <property type="entry name" value="Aldedh"/>
    <property type="match status" value="1"/>
</dbReference>
<dbReference type="InterPro" id="IPR029510">
    <property type="entry name" value="Ald_DH_CS_GLU"/>
</dbReference>
<dbReference type="GO" id="GO:0016620">
    <property type="term" value="F:oxidoreductase activity, acting on the aldehyde or oxo group of donors, NAD or NADP as acceptor"/>
    <property type="evidence" value="ECO:0007669"/>
    <property type="project" value="InterPro"/>
</dbReference>
<sequence>MNQAVSERQAEALPKKRDLYYGGAWHAPRGGYSETFNPGTGESLGRCAEADAEDVNAAASAARNAFESWRFSKPLDRAAMLRKAADILRANAEELALIDAQNCGNPVSEMANDVLHAAAQIDFFAGLVTEVKGETIPMGGGVTNLTVREPLGVCARIVAYNHPLMFSAGKFAAPIAAGNTVIIKPPQQAPLSALRMMELLEGVFPPGVLNIVTGGVPAGEALVAHPQVPMVTLIGSVPTGRAIARQAANQLKQLIFELGGKNALVVFPDADVDRAIEGAVRGMNFTWCGQSCGSTSRLFVHESVHDRVLAGVLEKIKAYRPGIPTDPATTMGAIISKSQLNKVLEYIEIAKREGAVLVAGGTQPTAPDLQNGFYVDPTVFSGVKSDMRIAQEEVFGPILSVLKWSDEETLFSEVNSVEYGLTASIFTKDLATAHRAASRIESGFIWVNRAGPHFLGAPYGGYKQSGIGREESIDELMAFTQIKNINIAF</sequence>
<comment type="similarity">
    <text evidence="1 4">Belongs to the aldehyde dehydrogenase family.</text>
</comment>
<keyword evidence="2 4" id="KW-0560">Oxidoreductase</keyword>
<evidence type="ECO:0000256" key="3">
    <source>
        <dbReference type="PROSITE-ProRule" id="PRU10007"/>
    </source>
</evidence>
<evidence type="ECO:0000313" key="6">
    <source>
        <dbReference type="EMBL" id="RQT14977.1"/>
    </source>
</evidence>
<organism evidence="6 7">
    <name type="scientific">Burkholderia contaminans</name>
    <dbReference type="NCBI Taxonomy" id="488447"/>
    <lineage>
        <taxon>Bacteria</taxon>
        <taxon>Pseudomonadati</taxon>
        <taxon>Pseudomonadota</taxon>
        <taxon>Betaproteobacteria</taxon>
        <taxon>Burkholderiales</taxon>
        <taxon>Burkholderiaceae</taxon>
        <taxon>Burkholderia</taxon>
        <taxon>Burkholderia cepacia complex</taxon>
    </lineage>
</organism>
<dbReference type="EMBL" id="QTQV01000009">
    <property type="protein sequence ID" value="RQT14977.1"/>
    <property type="molecule type" value="Genomic_DNA"/>
</dbReference>
<dbReference type="InterPro" id="IPR016161">
    <property type="entry name" value="Ald_DH/histidinol_DH"/>
</dbReference>
<dbReference type="PROSITE" id="PS00687">
    <property type="entry name" value="ALDEHYDE_DEHYDR_GLU"/>
    <property type="match status" value="1"/>
</dbReference>
<evidence type="ECO:0000256" key="2">
    <source>
        <dbReference type="ARBA" id="ARBA00023002"/>
    </source>
</evidence>
<dbReference type="Proteomes" id="UP000277921">
    <property type="component" value="Unassembled WGS sequence"/>
</dbReference>
<gene>
    <name evidence="6" type="ORF">DF051_17680</name>
</gene>
<name>A0A3N8PTP0_9BURK</name>
<evidence type="ECO:0000256" key="4">
    <source>
        <dbReference type="RuleBase" id="RU003345"/>
    </source>
</evidence>
<accession>A0A3N8PTP0</accession>
<dbReference type="InterPro" id="IPR015590">
    <property type="entry name" value="Aldehyde_DH_dom"/>
</dbReference>
<dbReference type="Gene3D" id="3.40.605.10">
    <property type="entry name" value="Aldehyde Dehydrogenase, Chain A, domain 1"/>
    <property type="match status" value="1"/>
</dbReference>
<feature type="active site" evidence="3">
    <location>
        <position position="257"/>
    </location>
</feature>
<feature type="domain" description="Aldehyde dehydrogenase" evidence="5">
    <location>
        <begin position="29"/>
        <end position="485"/>
    </location>
</feature>
<dbReference type="AlphaFoldDB" id="A0A3N8PTP0"/>
<reference evidence="6 7" key="1">
    <citation type="submission" date="2018-08" db="EMBL/GenBank/DDBJ databases">
        <title>Comparative analysis of Burkholderia isolates from Puerto Rico.</title>
        <authorList>
            <person name="Hall C."/>
            <person name="Sahl J."/>
            <person name="Wagner D."/>
        </authorList>
    </citation>
    <scope>NUCLEOTIDE SEQUENCE [LARGE SCALE GENOMIC DNA]</scope>
    <source>
        <strain evidence="6 7">Bp9025</strain>
    </source>
</reference>
<comment type="caution">
    <text evidence="6">The sequence shown here is derived from an EMBL/GenBank/DDBJ whole genome shotgun (WGS) entry which is preliminary data.</text>
</comment>
<dbReference type="FunFam" id="3.40.309.10:FF:000012">
    <property type="entry name" value="Betaine aldehyde dehydrogenase"/>
    <property type="match status" value="1"/>
</dbReference>
<proteinExistence type="inferred from homology"/>
<protein>
    <submittedName>
        <fullName evidence="6">Aldehyde dehydrogenase family protein</fullName>
    </submittedName>
</protein>
<dbReference type="FunFam" id="3.40.605.10:FF:000007">
    <property type="entry name" value="NAD/NADP-dependent betaine aldehyde dehydrogenase"/>
    <property type="match status" value="1"/>
</dbReference>
<evidence type="ECO:0000259" key="5">
    <source>
        <dbReference type="Pfam" id="PF00171"/>
    </source>
</evidence>
<evidence type="ECO:0000256" key="1">
    <source>
        <dbReference type="ARBA" id="ARBA00009986"/>
    </source>
</evidence>
<dbReference type="Gene3D" id="3.40.309.10">
    <property type="entry name" value="Aldehyde Dehydrogenase, Chain A, domain 2"/>
    <property type="match status" value="1"/>
</dbReference>
<dbReference type="InterPro" id="IPR016162">
    <property type="entry name" value="Ald_DH_N"/>
</dbReference>
<dbReference type="RefSeq" id="WP_124580095.1">
    <property type="nucleotide sequence ID" value="NZ_QTQV01000009.1"/>
</dbReference>
<evidence type="ECO:0000313" key="7">
    <source>
        <dbReference type="Proteomes" id="UP000277921"/>
    </source>
</evidence>